<evidence type="ECO:0000313" key="1">
    <source>
        <dbReference type="EMBL" id="RRT72205.1"/>
    </source>
</evidence>
<evidence type="ECO:0000313" key="2">
    <source>
        <dbReference type="Proteomes" id="UP000287651"/>
    </source>
</evidence>
<organism evidence="1 2">
    <name type="scientific">Ensete ventricosum</name>
    <name type="common">Abyssinian banana</name>
    <name type="synonym">Musa ensete</name>
    <dbReference type="NCBI Taxonomy" id="4639"/>
    <lineage>
        <taxon>Eukaryota</taxon>
        <taxon>Viridiplantae</taxon>
        <taxon>Streptophyta</taxon>
        <taxon>Embryophyta</taxon>
        <taxon>Tracheophyta</taxon>
        <taxon>Spermatophyta</taxon>
        <taxon>Magnoliopsida</taxon>
        <taxon>Liliopsida</taxon>
        <taxon>Zingiberales</taxon>
        <taxon>Musaceae</taxon>
        <taxon>Ensete</taxon>
    </lineage>
</organism>
<sequence length="253" mass="28057">MATYPTCHPSSLVVSRGVLGAIMLESASTHLACSPPASRRLCIGVPAVAFWRTQTKGCRSLDWFGSDHKSGFATEQVQQSGSLHKLSQPDVVALPFRVEFLDSGPRLVGEAEKGLSRDDKWCGVGHRWWEPQVDHHSPEMIWGQPRHGDLFRLLRVVRLYAMLCIRVTKRASFYSECYKSFVPEIFTASISYHVVILLHTIGGPCSEARVLLAAAVACRPYPLYPCQVDRMIVDSSMPVSGWLRCVGSITLAI</sequence>
<dbReference type="Proteomes" id="UP000287651">
    <property type="component" value="Unassembled WGS sequence"/>
</dbReference>
<proteinExistence type="predicted"/>
<gene>
    <name evidence="1" type="ORF">B296_00024238</name>
</gene>
<protein>
    <submittedName>
        <fullName evidence="1">Uncharacterized protein</fullName>
    </submittedName>
</protein>
<accession>A0A427A7I6</accession>
<name>A0A427A7I6_ENSVE</name>
<dbReference type="EMBL" id="AMZH03003477">
    <property type="protein sequence ID" value="RRT72205.1"/>
    <property type="molecule type" value="Genomic_DNA"/>
</dbReference>
<comment type="caution">
    <text evidence="1">The sequence shown here is derived from an EMBL/GenBank/DDBJ whole genome shotgun (WGS) entry which is preliminary data.</text>
</comment>
<reference evidence="1 2" key="1">
    <citation type="journal article" date="2014" name="Agronomy (Basel)">
        <title>A Draft Genome Sequence for Ensete ventricosum, the Drought-Tolerant Tree Against Hunger.</title>
        <authorList>
            <person name="Harrison J."/>
            <person name="Moore K.A."/>
            <person name="Paszkiewicz K."/>
            <person name="Jones T."/>
            <person name="Grant M."/>
            <person name="Ambacheew D."/>
            <person name="Muzemil S."/>
            <person name="Studholme D.J."/>
        </authorList>
    </citation>
    <scope>NUCLEOTIDE SEQUENCE [LARGE SCALE GENOMIC DNA]</scope>
</reference>
<dbReference type="AlphaFoldDB" id="A0A427A7I6"/>